<dbReference type="Gene3D" id="1.10.443.10">
    <property type="entry name" value="Intergrase catalytic core"/>
    <property type="match status" value="1"/>
</dbReference>
<dbReference type="Pfam" id="PF14659">
    <property type="entry name" value="Phage_int_SAM_3"/>
    <property type="match status" value="1"/>
</dbReference>
<comment type="function">
    <text evidence="1">Site-specific tyrosine recombinase, which acts by catalyzing the cutting and rejoining of the recombining DNA molecules.</text>
</comment>
<dbReference type="InterPro" id="IPR044068">
    <property type="entry name" value="CB"/>
</dbReference>
<dbReference type="PROSITE" id="PS51900">
    <property type="entry name" value="CB"/>
    <property type="match status" value="1"/>
</dbReference>
<accession>C6LG06</accession>
<dbReference type="GO" id="GO:0015074">
    <property type="term" value="P:DNA integration"/>
    <property type="evidence" value="ECO:0007669"/>
    <property type="project" value="UniProtKB-KW"/>
</dbReference>
<evidence type="ECO:0000256" key="3">
    <source>
        <dbReference type="ARBA" id="ARBA00022908"/>
    </source>
</evidence>
<dbReference type="Pfam" id="PF00589">
    <property type="entry name" value="Phage_integrase"/>
    <property type="match status" value="1"/>
</dbReference>
<dbReference type="EMBL" id="ACCL02000011">
    <property type="protein sequence ID" value="EET60370.1"/>
    <property type="molecule type" value="Genomic_DNA"/>
</dbReference>
<keyword evidence="4 6" id="KW-0238">DNA-binding</keyword>
<feature type="domain" description="Core-binding (CB)" evidence="8">
    <location>
        <begin position="59"/>
        <end position="146"/>
    </location>
</feature>
<dbReference type="CDD" id="cd01189">
    <property type="entry name" value="INT_ICEBs1_C_like"/>
    <property type="match status" value="1"/>
</dbReference>
<dbReference type="STRING" id="168384.SAMN05660368_03697"/>
<comment type="similarity">
    <text evidence="2">Belongs to the 'phage' integrase family.</text>
</comment>
<feature type="domain" description="Tyr recombinase" evidence="7">
    <location>
        <begin position="171"/>
        <end position="416"/>
    </location>
</feature>
<dbReference type="AlphaFoldDB" id="C6LG06"/>
<sequence>MGQVTARKRGKTWEYGFEGAKIAGKRNRITKGGFRTKAEALEAGNKALVQYNSAGQSFSPSEISVADYLDYWMDNYCKMNLKYNTQLGYLNIIENHLKPKFGQYRLCAISAAPIQEYVNHLKTQGYAKSTVSGIISTLSGAFNYAVEPMHYLQYNPCNNIRYPKFRDTKTEARYIISPEDFQRIIARFDSRSQYYLPLMIGYYTGLRISEAFALTWDDIDLDNRTLSVNKITLKRNYGVDVRTVLQNKGKKEEKSAWYFGTPKTAGSERTIKFGDALYHALKYAKKTQLENRLHYGEYYTDIYLKPEKDEKGDEIFRLIETERSIPCALNRANMICVRENGQYVSTDSFKYCARVIHYDLKIAFNYHSLRHTHATTLIENGADIKDVQERLGHDNIQTTMQTYVHNTDTMSSRSVDIFEQAVSQKLVNQ</sequence>
<reference evidence="9" key="1">
    <citation type="submission" date="2009-07" db="EMBL/GenBank/DDBJ databases">
        <authorList>
            <person name="Weinstock G."/>
            <person name="Sodergren E."/>
            <person name="Clifton S."/>
            <person name="Fulton L."/>
            <person name="Fulton B."/>
            <person name="Courtney L."/>
            <person name="Fronick C."/>
            <person name="Harrison M."/>
            <person name="Strong C."/>
            <person name="Farmer C."/>
            <person name="Delahaunty K."/>
            <person name="Markovic C."/>
            <person name="Hall O."/>
            <person name="Minx P."/>
            <person name="Tomlinson C."/>
            <person name="Mitreva M."/>
            <person name="Nelson J."/>
            <person name="Hou S."/>
            <person name="Wollam A."/>
            <person name="Pepin K.H."/>
            <person name="Johnson M."/>
            <person name="Bhonagiri V."/>
            <person name="Nash W.E."/>
            <person name="Warren W."/>
            <person name="Chinwalla A."/>
            <person name="Mardis E.R."/>
            <person name="Wilson R.K."/>
        </authorList>
    </citation>
    <scope>NUCLEOTIDE SEQUENCE [LARGE SCALE GENOMIC DNA]</scope>
    <source>
        <strain evidence="9">DSM 14469</strain>
    </source>
</reference>
<keyword evidence="3" id="KW-0229">DNA integration</keyword>
<evidence type="ECO:0000256" key="2">
    <source>
        <dbReference type="ARBA" id="ARBA00008857"/>
    </source>
</evidence>
<dbReference type="InterPro" id="IPR010998">
    <property type="entry name" value="Integrase_recombinase_N"/>
</dbReference>
<keyword evidence="5" id="KW-0233">DNA recombination</keyword>
<evidence type="ECO:0000313" key="9">
    <source>
        <dbReference type="EMBL" id="EET60370.1"/>
    </source>
</evidence>
<evidence type="ECO:0000259" key="7">
    <source>
        <dbReference type="PROSITE" id="PS51898"/>
    </source>
</evidence>
<proteinExistence type="inferred from homology"/>
<dbReference type="Gene3D" id="1.10.150.130">
    <property type="match status" value="1"/>
</dbReference>
<dbReference type="eggNOG" id="COG0582">
    <property type="taxonomic scope" value="Bacteria"/>
</dbReference>
<name>C6LG06_9FIRM</name>
<evidence type="ECO:0000256" key="4">
    <source>
        <dbReference type="ARBA" id="ARBA00023125"/>
    </source>
</evidence>
<evidence type="ECO:0000256" key="6">
    <source>
        <dbReference type="PROSITE-ProRule" id="PRU01248"/>
    </source>
</evidence>
<evidence type="ECO:0000313" key="10">
    <source>
        <dbReference type="Proteomes" id="UP000005561"/>
    </source>
</evidence>
<dbReference type="PANTHER" id="PTHR30349:SF64">
    <property type="entry name" value="PROPHAGE INTEGRASE INTD-RELATED"/>
    <property type="match status" value="1"/>
</dbReference>
<dbReference type="PANTHER" id="PTHR30349">
    <property type="entry name" value="PHAGE INTEGRASE-RELATED"/>
    <property type="match status" value="1"/>
</dbReference>
<evidence type="ECO:0000259" key="8">
    <source>
        <dbReference type="PROSITE" id="PS51900"/>
    </source>
</evidence>
<dbReference type="GO" id="GO:0006310">
    <property type="term" value="P:DNA recombination"/>
    <property type="evidence" value="ECO:0007669"/>
    <property type="project" value="UniProtKB-KW"/>
</dbReference>
<comment type="caution">
    <text evidence="9">The sequence shown here is derived from an EMBL/GenBank/DDBJ whole genome shotgun (WGS) entry which is preliminary data.</text>
</comment>
<dbReference type="InterPro" id="IPR013762">
    <property type="entry name" value="Integrase-like_cat_sf"/>
</dbReference>
<dbReference type="Proteomes" id="UP000005561">
    <property type="component" value="Unassembled WGS sequence"/>
</dbReference>
<dbReference type="PROSITE" id="PS51898">
    <property type="entry name" value="TYR_RECOMBINASE"/>
    <property type="match status" value="1"/>
</dbReference>
<dbReference type="RefSeq" id="WP_006862350.1">
    <property type="nucleotide sequence ID" value="NZ_ACCL02000011.1"/>
</dbReference>
<evidence type="ECO:0000256" key="5">
    <source>
        <dbReference type="ARBA" id="ARBA00023172"/>
    </source>
</evidence>
<dbReference type="InterPro" id="IPR050090">
    <property type="entry name" value="Tyrosine_recombinase_XerCD"/>
</dbReference>
<dbReference type="InterPro" id="IPR002104">
    <property type="entry name" value="Integrase_catalytic"/>
</dbReference>
<dbReference type="InterPro" id="IPR004107">
    <property type="entry name" value="Integrase_SAM-like_N"/>
</dbReference>
<dbReference type="SUPFAM" id="SSF56349">
    <property type="entry name" value="DNA breaking-rejoining enzymes"/>
    <property type="match status" value="1"/>
</dbReference>
<evidence type="ECO:0000256" key="1">
    <source>
        <dbReference type="ARBA" id="ARBA00003283"/>
    </source>
</evidence>
<dbReference type="OrthoDB" id="111144at2"/>
<protein>
    <submittedName>
        <fullName evidence="9">Site-specific recombinase, phage integrase family</fullName>
    </submittedName>
</protein>
<dbReference type="GO" id="GO:0003677">
    <property type="term" value="F:DNA binding"/>
    <property type="evidence" value="ECO:0007669"/>
    <property type="project" value="UniProtKB-UniRule"/>
</dbReference>
<organism evidence="9 10">
    <name type="scientific">Marvinbryantia formatexigens DSM 14469</name>
    <dbReference type="NCBI Taxonomy" id="478749"/>
    <lineage>
        <taxon>Bacteria</taxon>
        <taxon>Bacillati</taxon>
        <taxon>Bacillota</taxon>
        <taxon>Clostridia</taxon>
        <taxon>Lachnospirales</taxon>
        <taxon>Lachnospiraceae</taxon>
        <taxon>Marvinbryantia</taxon>
    </lineage>
</organism>
<keyword evidence="10" id="KW-1185">Reference proteome</keyword>
<gene>
    <name evidence="9" type="ORF">BRYFOR_07566</name>
</gene>
<dbReference type="InterPro" id="IPR011010">
    <property type="entry name" value="DNA_brk_join_enz"/>
</dbReference>